<dbReference type="EMBL" id="FOYX01000001">
    <property type="protein sequence ID" value="SFR66496.1"/>
    <property type="molecule type" value="Genomic_DNA"/>
</dbReference>
<dbReference type="InterPro" id="IPR008988">
    <property type="entry name" value="Transcriptional_repressor_C"/>
</dbReference>
<evidence type="ECO:0000313" key="5">
    <source>
        <dbReference type="Proteomes" id="UP000199462"/>
    </source>
</evidence>
<dbReference type="STRING" id="440514.SAMN04488010_1784"/>
<keyword evidence="5" id="KW-1185">Reference proteome</keyword>
<feature type="transmembrane region" description="Helical" evidence="2">
    <location>
        <begin position="6"/>
        <end position="26"/>
    </location>
</feature>
<dbReference type="InterPro" id="IPR036390">
    <property type="entry name" value="WH_DNA-bd_sf"/>
</dbReference>
<dbReference type="Pfam" id="PF02742">
    <property type="entry name" value="Fe_dep_repr_C"/>
    <property type="match status" value="1"/>
</dbReference>
<accession>A0A1I6IIG5</accession>
<keyword evidence="2" id="KW-0812">Transmembrane</keyword>
<keyword evidence="1" id="KW-0408">Iron</keyword>
<dbReference type="SUPFAM" id="SSF50037">
    <property type="entry name" value="C-terminal domain of transcriptional repressors"/>
    <property type="match status" value="1"/>
</dbReference>
<dbReference type="InterPro" id="IPR036388">
    <property type="entry name" value="WH-like_DNA-bd_sf"/>
</dbReference>
<dbReference type="GO" id="GO:0046983">
    <property type="term" value="F:protein dimerization activity"/>
    <property type="evidence" value="ECO:0007669"/>
    <property type="project" value="InterPro"/>
</dbReference>
<dbReference type="Proteomes" id="UP000199462">
    <property type="component" value="Unassembled WGS sequence"/>
</dbReference>
<keyword evidence="2" id="KW-1133">Transmembrane helix</keyword>
<dbReference type="PANTHER" id="PTHR33238:SF7">
    <property type="entry name" value="IRON-DEPENDENT TRANSCRIPTIONAL REGULATOR"/>
    <property type="match status" value="1"/>
</dbReference>
<dbReference type="PANTHER" id="PTHR33238">
    <property type="entry name" value="IRON (METAL) DEPENDENT REPRESSOR, DTXR FAMILY"/>
    <property type="match status" value="1"/>
</dbReference>
<dbReference type="InterPro" id="IPR050536">
    <property type="entry name" value="DtxR_MntR_Metal-Reg"/>
</dbReference>
<organism evidence="4 5">
    <name type="scientific">Maribacter stanieri</name>
    <dbReference type="NCBI Taxonomy" id="440514"/>
    <lineage>
        <taxon>Bacteria</taxon>
        <taxon>Pseudomonadati</taxon>
        <taxon>Bacteroidota</taxon>
        <taxon>Flavobacteriia</taxon>
        <taxon>Flavobacteriales</taxon>
        <taxon>Flavobacteriaceae</taxon>
        <taxon>Maribacter</taxon>
    </lineage>
</organism>
<dbReference type="InterPro" id="IPR038157">
    <property type="entry name" value="FeoA_core_dom"/>
</dbReference>
<dbReference type="AlphaFoldDB" id="A0A1I6IIG5"/>
<dbReference type="SUPFAM" id="SSF46785">
    <property type="entry name" value="Winged helix' DNA-binding domain"/>
    <property type="match status" value="1"/>
</dbReference>
<reference evidence="5" key="1">
    <citation type="submission" date="2016-10" db="EMBL/GenBank/DDBJ databases">
        <authorList>
            <person name="Varghese N."/>
            <person name="Submissions S."/>
        </authorList>
    </citation>
    <scope>NUCLEOTIDE SEQUENCE [LARGE SCALE GENOMIC DNA]</scope>
    <source>
        <strain evidence="5">DSM 19891</strain>
    </source>
</reference>
<dbReference type="Gene3D" id="1.10.10.10">
    <property type="entry name" value="Winged helix-like DNA-binding domain superfamily/Winged helix DNA-binding domain"/>
    <property type="match status" value="1"/>
</dbReference>
<protein>
    <submittedName>
        <fullName evidence="4">DtxR family transcriptional regulator, Mn-dependent transcriptional regulator</fullName>
    </submittedName>
</protein>
<gene>
    <name evidence="4" type="ORF">SAMN04488010_1784</name>
</gene>
<dbReference type="InterPro" id="IPR022689">
    <property type="entry name" value="Iron_dep_repressor"/>
</dbReference>
<feature type="domain" description="Ferrous iron transporter FeoA-like" evidence="3">
    <location>
        <begin position="184"/>
        <end position="255"/>
    </location>
</feature>
<dbReference type="Gene3D" id="2.30.30.90">
    <property type="match status" value="2"/>
</dbReference>
<dbReference type="SMART" id="SM00529">
    <property type="entry name" value="HTH_DTXR"/>
    <property type="match status" value="1"/>
</dbReference>
<dbReference type="InterPro" id="IPR001367">
    <property type="entry name" value="Fe_dep_repressor"/>
</dbReference>
<proteinExistence type="predicted"/>
<dbReference type="GO" id="GO:0003700">
    <property type="term" value="F:DNA-binding transcription factor activity"/>
    <property type="evidence" value="ECO:0007669"/>
    <property type="project" value="InterPro"/>
</dbReference>
<dbReference type="GO" id="GO:0046914">
    <property type="term" value="F:transition metal ion binding"/>
    <property type="evidence" value="ECO:0007669"/>
    <property type="project" value="InterPro"/>
</dbReference>
<dbReference type="InterPro" id="IPR007167">
    <property type="entry name" value="Fe-transptr_FeoA-like"/>
</dbReference>
<evidence type="ECO:0000313" key="4">
    <source>
        <dbReference type="EMBL" id="SFR66496.1"/>
    </source>
</evidence>
<evidence type="ECO:0000256" key="1">
    <source>
        <dbReference type="ARBA" id="ARBA00023004"/>
    </source>
</evidence>
<evidence type="ECO:0000256" key="2">
    <source>
        <dbReference type="SAM" id="Phobius"/>
    </source>
</evidence>
<keyword evidence="2" id="KW-0472">Membrane</keyword>
<name>A0A1I6IIG5_9FLAO</name>
<dbReference type="Pfam" id="PF04023">
    <property type="entry name" value="FeoA"/>
    <property type="match status" value="2"/>
</dbReference>
<dbReference type="InterPro" id="IPR036421">
    <property type="entry name" value="Fe_dep_repressor_sf"/>
</dbReference>
<sequence length="359" mass="40259">MVLLLRPITALLIGTIFLMLLAWLLWPRKGLISFWSKRSQNMKRKLQEDALKFIFDCEYKHKSCGLHSISGNMNLSTNKAAKIITQLQSIGLIVMKEDEIRLTDAGRSDALKIIRIHRLWEKYLADETAIGNVEWHHGADSKEHLMSLKEVDILAANMGNPVFDPHGDPIPTNKGELPTYQVQSSLSSLKEGDIARITHIEDEPSIIYAQLVALDLYPGMEVYIMDVTDEKIQFAANGKECILNVLFASNITVEKLSKIEPTQKKYQTLSSLNVGDKAQVIGISPKCRGQERIRLMDLGIVPGTEISAVLKSAFGDPTAYKIMGATIAIRKKQADNIYIKSRQNRNEQTARLRELSSVS</sequence>
<evidence type="ECO:0000259" key="3">
    <source>
        <dbReference type="SMART" id="SM00899"/>
    </source>
</evidence>
<feature type="domain" description="Ferrous iron transporter FeoA-like" evidence="3">
    <location>
        <begin position="267"/>
        <end position="341"/>
    </location>
</feature>
<dbReference type="SMART" id="SM00899">
    <property type="entry name" value="FeoA"/>
    <property type="match status" value="2"/>
</dbReference>
<dbReference type="SUPFAM" id="SSF47979">
    <property type="entry name" value="Iron-dependent repressor protein, dimerization domain"/>
    <property type="match status" value="1"/>
</dbReference>